<proteinExistence type="predicted"/>
<keyword evidence="2" id="KW-1185">Reference proteome</keyword>
<dbReference type="Proteomes" id="UP000324222">
    <property type="component" value="Unassembled WGS sequence"/>
</dbReference>
<accession>A0A5B7DAN4</accession>
<protein>
    <submittedName>
        <fullName evidence="1">Uncharacterized protein</fullName>
    </submittedName>
</protein>
<comment type="caution">
    <text evidence="1">The sequence shown here is derived from an EMBL/GenBank/DDBJ whole genome shotgun (WGS) entry which is preliminary data.</text>
</comment>
<reference evidence="1 2" key="1">
    <citation type="submission" date="2019-05" db="EMBL/GenBank/DDBJ databases">
        <title>Another draft genome of Portunus trituberculatus and its Hox gene families provides insights of decapod evolution.</title>
        <authorList>
            <person name="Jeong J.-H."/>
            <person name="Song I."/>
            <person name="Kim S."/>
            <person name="Choi T."/>
            <person name="Kim D."/>
            <person name="Ryu S."/>
            <person name="Kim W."/>
        </authorList>
    </citation>
    <scope>NUCLEOTIDE SEQUENCE [LARGE SCALE GENOMIC DNA]</scope>
    <source>
        <tissue evidence="1">Muscle</tissue>
    </source>
</reference>
<evidence type="ECO:0000313" key="2">
    <source>
        <dbReference type="Proteomes" id="UP000324222"/>
    </source>
</evidence>
<dbReference type="EMBL" id="VSRR010000668">
    <property type="protein sequence ID" value="MPC18307.1"/>
    <property type="molecule type" value="Genomic_DNA"/>
</dbReference>
<name>A0A5B7DAN4_PORTR</name>
<sequence length="96" mass="11428">MELRKGLIPVPVSILDWTKSYCKDCLKAVVVQKEVDWVPQNVLQNIQGKLLDQQFQRPMLRRYFRFETYEKLVLKSPIELRGLLELKLEKLLQVKN</sequence>
<evidence type="ECO:0000313" key="1">
    <source>
        <dbReference type="EMBL" id="MPC18307.1"/>
    </source>
</evidence>
<organism evidence="1 2">
    <name type="scientific">Portunus trituberculatus</name>
    <name type="common">Swimming crab</name>
    <name type="synonym">Neptunus trituberculatus</name>
    <dbReference type="NCBI Taxonomy" id="210409"/>
    <lineage>
        <taxon>Eukaryota</taxon>
        <taxon>Metazoa</taxon>
        <taxon>Ecdysozoa</taxon>
        <taxon>Arthropoda</taxon>
        <taxon>Crustacea</taxon>
        <taxon>Multicrustacea</taxon>
        <taxon>Malacostraca</taxon>
        <taxon>Eumalacostraca</taxon>
        <taxon>Eucarida</taxon>
        <taxon>Decapoda</taxon>
        <taxon>Pleocyemata</taxon>
        <taxon>Brachyura</taxon>
        <taxon>Eubrachyura</taxon>
        <taxon>Portunoidea</taxon>
        <taxon>Portunidae</taxon>
        <taxon>Portuninae</taxon>
        <taxon>Portunus</taxon>
    </lineage>
</organism>
<dbReference type="AlphaFoldDB" id="A0A5B7DAN4"/>
<gene>
    <name evidence="1" type="ORF">E2C01_011186</name>
</gene>